<dbReference type="GO" id="GO:0004751">
    <property type="term" value="F:ribose-5-phosphate isomerase activity"/>
    <property type="evidence" value="ECO:0007669"/>
    <property type="project" value="UniProtKB-EC"/>
</dbReference>
<reference evidence="7" key="1">
    <citation type="submission" date="2022-11" db="UniProtKB">
        <authorList>
            <consortium name="WormBaseParasite"/>
        </authorList>
    </citation>
    <scope>IDENTIFICATION</scope>
</reference>
<organism evidence="6 7">
    <name type="scientific">Romanomermis culicivorax</name>
    <name type="common">Nematode worm</name>
    <dbReference type="NCBI Taxonomy" id="13658"/>
    <lineage>
        <taxon>Eukaryota</taxon>
        <taxon>Metazoa</taxon>
        <taxon>Ecdysozoa</taxon>
        <taxon>Nematoda</taxon>
        <taxon>Enoplea</taxon>
        <taxon>Dorylaimia</taxon>
        <taxon>Mermithida</taxon>
        <taxon>Mermithoidea</taxon>
        <taxon>Mermithidae</taxon>
        <taxon>Romanomermis</taxon>
    </lineage>
</organism>
<keyword evidence="6" id="KW-1185">Reference proteome</keyword>
<dbReference type="EC" id="5.3.1.6" evidence="3"/>
<dbReference type="GO" id="GO:0006014">
    <property type="term" value="P:D-ribose metabolic process"/>
    <property type="evidence" value="ECO:0007669"/>
    <property type="project" value="TreeGrafter"/>
</dbReference>
<evidence type="ECO:0000256" key="2">
    <source>
        <dbReference type="ARBA" id="ARBA00008088"/>
    </source>
</evidence>
<evidence type="ECO:0000256" key="5">
    <source>
        <dbReference type="ARBA" id="ARBA00029734"/>
    </source>
</evidence>
<dbReference type="SUPFAM" id="SSF100950">
    <property type="entry name" value="NagB/RpiA/CoA transferase-like"/>
    <property type="match status" value="1"/>
</dbReference>
<comment type="similarity">
    <text evidence="2">Belongs to the ribose 5-phosphate isomerase family.</text>
</comment>
<dbReference type="AlphaFoldDB" id="A0A915JPH5"/>
<dbReference type="Gene3D" id="3.30.70.260">
    <property type="match status" value="1"/>
</dbReference>
<evidence type="ECO:0000256" key="4">
    <source>
        <dbReference type="ARBA" id="ARBA00023235"/>
    </source>
</evidence>
<dbReference type="Proteomes" id="UP000887565">
    <property type="component" value="Unplaced"/>
</dbReference>
<dbReference type="InterPro" id="IPR037171">
    <property type="entry name" value="NagB/RpiA_transferase-like"/>
</dbReference>
<dbReference type="Gene3D" id="3.40.50.1360">
    <property type="match status" value="1"/>
</dbReference>
<evidence type="ECO:0000313" key="7">
    <source>
        <dbReference type="WBParaSite" id="nRc.2.0.1.t27993-RA"/>
    </source>
</evidence>
<proteinExistence type="inferred from homology"/>
<sequence>KAGPVVTDNGNFILDWYFPPAPVFGSSLANDEHWRNLNFRLKMLTGVVETGLFLKAARRAYFGMENGAGGGGCLLEEKLVQSCSKSFFLIADYRKKSRHLGDHWKFVPLEVCRRAYVPLVQIIESTEGGQCKLRSGT</sequence>
<dbReference type="GO" id="GO:0005737">
    <property type="term" value="C:cytoplasm"/>
    <property type="evidence" value="ECO:0007669"/>
    <property type="project" value="TreeGrafter"/>
</dbReference>
<accession>A0A915JPH5</accession>
<dbReference type="InterPro" id="IPR004788">
    <property type="entry name" value="Ribose5P_isomerase_type_A"/>
</dbReference>
<evidence type="ECO:0000256" key="1">
    <source>
        <dbReference type="ARBA" id="ARBA00004988"/>
    </source>
</evidence>
<dbReference type="SUPFAM" id="SSF75445">
    <property type="entry name" value="D-ribose-5-phosphate isomerase (RpiA), lid domain"/>
    <property type="match status" value="1"/>
</dbReference>
<dbReference type="WBParaSite" id="nRc.2.0.1.t27993-RA">
    <property type="protein sequence ID" value="nRc.2.0.1.t27993-RA"/>
    <property type="gene ID" value="nRc.2.0.1.g27993"/>
</dbReference>
<evidence type="ECO:0000256" key="3">
    <source>
        <dbReference type="ARBA" id="ARBA00011959"/>
    </source>
</evidence>
<dbReference type="PANTHER" id="PTHR11934">
    <property type="entry name" value="RIBOSE-5-PHOSPHATE ISOMERASE"/>
    <property type="match status" value="1"/>
</dbReference>
<keyword evidence="4" id="KW-0413">Isomerase</keyword>
<dbReference type="PANTHER" id="PTHR11934:SF0">
    <property type="entry name" value="RIBOSE-5-PHOSPHATE ISOMERASE"/>
    <property type="match status" value="1"/>
</dbReference>
<evidence type="ECO:0000313" key="6">
    <source>
        <dbReference type="Proteomes" id="UP000887565"/>
    </source>
</evidence>
<protein>
    <recommendedName>
        <fullName evidence="3">ribose-5-phosphate isomerase</fullName>
        <ecNumber evidence="3">5.3.1.6</ecNumber>
    </recommendedName>
    <alternativeName>
        <fullName evidence="5">Phosphoriboisomerase</fullName>
    </alternativeName>
</protein>
<dbReference type="Pfam" id="PF06026">
    <property type="entry name" value="Rib_5-P_isom_A"/>
    <property type="match status" value="2"/>
</dbReference>
<comment type="pathway">
    <text evidence="1">Carbohydrate degradation; pentose phosphate pathway; D-ribose 5-phosphate from D-ribulose 5-phosphate (non-oxidative stage): step 1/1.</text>
</comment>
<dbReference type="GO" id="GO:0009052">
    <property type="term" value="P:pentose-phosphate shunt, non-oxidative branch"/>
    <property type="evidence" value="ECO:0007669"/>
    <property type="project" value="InterPro"/>
</dbReference>
<name>A0A915JPH5_ROMCU</name>